<dbReference type="EMBL" id="CAEZSR010000107">
    <property type="protein sequence ID" value="CAB4573223.1"/>
    <property type="molecule type" value="Genomic_DNA"/>
</dbReference>
<feature type="transmembrane region" description="Helical" evidence="1">
    <location>
        <begin position="40"/>
        <end position="57"/>
    </location>
</feature>
<gene>
    <name evidence="2" type="ORF">UFOPK1493_02539</name>
</gene>
<accession>A0A6J6EFZ7</accession>
<keyword evidence="1" id="KW-1133">Transmembrane helix</keyword>
<reference evidence="2" key="1">
    <citation type="submission" date="2020-05" db="EMBL/GenBank/DDBJ databases">
        <authorList>
            <person name="Chiriac C."/>
            <person name="Salcher M."/>
            <person name="Ghai R."/>
            <person name="Kavagutti S V."/>
        </authorList>
    </citation>
    <scope>NUCLEOTIDE SEQUENCE</scope>
</reference>
<keyword evidence="1" id="KW-0812">Transmembrane</keyword>
<organism evidence="2">
    <name type="scientific">freshwater metagenome</name>
    <dbReference type="NCBI Taxonomy" id="449393"/>
    <lineage>
        <taxon>unclassified sequences</taxon>
        <taxon>metagenomes</taxon>
        <taxon>ecological metagenomes</taxon>
    </lineage>
</organism>
<dbReference type="AlphaFoldDB" id="A0A6J6EFZ7"/>
<name>A0A6J6EFZ7_9ZZZZ</name>
<protein>
    <submittedName>
        <fullName evidence="2">Unannotated protein</fullName>
    </submittedName>
</protein>
<keyword evidence="1" id="KW-0472">Membrane</keyword>
<sequence>MLLALGGALFVGNVMALVRPPVAPRQAGDLERAPKGRSIFMAAIGLVVAVAALGALVS</sequence>
<proteinExistence type="predicted"/>
<evidence type="ECO:0000256" key="1">
    <source>
        <dbReference type="SAM" id="Phobius"/>
    </source>
</evidence>
<evidence type="ECO:0000313" key="2">
    <source>
        <dbReference type="EMBL" id="CAB4573223.1"/>
    </source>
</evidence>